<dbReference type="AlphaFoldDB" id="A0A2S4VNJ9"/>
<proteinExistence type="predicted"/>
<dbReference type="EMBL" id="PKSL01000042">
    <property type="protein sequence ID" value="POW10960.1"/>
    <property type="molecule type" value="Genomic_DNA"/>
</dbReference>
<dbReference type="VEuPathDB" id="FungiDB:PSHT_00389"/>
<evidence type="ECO:0000313" key="3">
    <source>
        <dbReference type="Proteomes" id="UP000239156"/>
    </source>
</evidence>
<reference evidence="2" key="1">
    <citation type="submission" date="2017-12" db="EMBL/GenBank/DDBJ databases">
        <title>Gene loss provides genomic basis for host adaptation in cereal stripe rust fungi.</title>
        <authorList>
            <person name="Xia C."/>
        </authorList>
    </citation>
    <scope>NUCLEOTIDE SEQUENCE [LARGE SCALE GENOMIC DNA]</scope>
    <source>
        <strain evidence="2">93-210</strain>
    </source>
</reference>
<organism evidence="2 3">
    <name type="scientific">Puccinia striiformis</name>
    <dbReference type="NCBI Taxonomy" id="27350"/>
    <lineage>
        <taxon>Eukaryota</taxon>
        <taxon>Fungi</taxon>
        <taxon>Dikarya</taxon>
        <taxon>Basidiomycota</taxon>
        <taxon>Pucciniomycotina</taxon>
        <taxon>Pucciniomycetes</taxon>
        <taxon>Pucciniales</taxon>
        <taxon>Pucciniaceae</taxon>
        <taxon>Puccinia</taxon>
    </lineage>
</organism>
<protein>
    <submittedName>
        <fullName evidence="2">Uncharacterized protein</fullName>
    </submittedName>
</protein>
<feature type="signal peptide" evidence="1">
    <location>
        <begin position="1"/>
        <end position="17"/>
    </location>
</feature>
<feature type="chain" id="PRO_5015754004" evidence="1">
    <location>
        <begin position="18"/>
        <end position="350"/>
    </location>
</feature>
<dbReference type="VEuPathDB" id="FungiDB:PSTT_05626"/>
<keyword evidence="3" id="KW-1185">Reference proteome</keyword>
<keyword evidence="1" id="KW-0732">Signal</keyword>
<name>A0A2S4VNJ9_9BASI</name>
<comment type="caution">
    <text evidence="2">The sequence shown here is derived from an EMBL/GenBank/DDBJ whole genome shotgun (WGS) entry which is preliminary data.</text>
</comment>
<accession>A0A2S4VNJ9</accession>
<evidence type="ECO:0000313" key="2">
    <source>
        <dbReference type="EMBL" id="POW10960.1"/>
    </source>
</evidence>
<dbReference type="Proteomes" id="UP000239156">
    <property type="component" value="Unassembled WGS sequence"/>
</dbReference>
<evidence type="ECO:0000256" key="1">
    <source>
        <dbReference type="SAM" id="SignalP"/>
    </source>
</evidence>
<sequence length="350" mass="39383">MMIGPVIMAILCHSAYLNIFTVILNAPPGVVAPSFPTGTGKGVESVVHDSSVVDLSLAGGGKDFSRSGLKGEDLATAPTPNDAKVSDEETLLGHIEVRQQKVIKAKKDMQDSYGSQVEHYSYGDLDALESLAIIKTALKERRWEEGRFSFSNIYRMIFKNSQWKQDQLSLKLKHLKEIRPIERVKPLEAQLAIKRLSILEFKGFDFSKEEGQLIEELSKQAKYAKGSSQDDIRFKLSTEELNLIENIAWERVVERKLEEIRPKIKVFRKIAKAGNDEVADQISLALANMESIIHSDKAQWSPQMTRLLKTIKNMKTDGDKPHLKLSEKDRKAIQEMLATSIHIILGKSKN</sequence>
<gene>
    <name evidence="2" type="ORF">PSTT_05626</name>
</gene>